<keyword evidence="2" id="KW-1185">Reference proteome</keyword>
<organism evidence="2 3">
    <name type="scientific">Ziziphus jujuba</name>
    <name type="common">Chinese jujube</name>
    <name type="synonym">Ziziphus sativa</name>
    <dbReference type="NCBI Taxonomy" id="326968"/>
    <lineage>
        <taxon>Eukaryota</taxon>
        <taxon>Viridiplantae</taxon>
        <taxon>Streptophyta</taxon>
        <taxon>Embryophyta</taxon>
        <taxon>Tracheophyta</taxon>
        <taxon>Spermatophyta</taxon>
        <taxon>Magnoliopsida</taxon>
        <taxon>eudicotyledons</taxon>
        <taxon>Gunneridae</taxon>
        <taxon>Pentapetalae</taxon>
        <taxon>rosids</taxon>
        <taxon>fabids</taxon>
        <taxon>Rosales</taxon>
        <taxon>Rhamnaceae</taxon>
        <taxon>Paliureae</taxon>
        <taxon>Ziziphus</taxon>
    </lineage>
</organism>
<dbReference type="GeneID" id="112492397"/>
<dbReference type="KEGG" id="zju:112492397"/>
<gene>
    <name evidence="3" type="primary">LOC112492397</name>
</gene>
<evidence type="ECO:0000313" key="2">
    <source>
        <dbReference type="Proteomes" id="UP001652623"/>
    </source>
</evidence>
<feature type="signal peptide" evidence="1">
    <location>
        <begin position="1"/>
        <end position="24"/>
    </location>
</feature>
<reference evidence="3" key="1">
    <citation type="submission" date="2025-08" db="UniProtKB">
        <authorList>
            <consortium name="RefSeq"/>
        </authorList>
    </citation>
    <scope>IDENTIFICATION</scope>
    <source>
        <tissue evidence="3">Seedling</tissue>
    </source>
</reference>
<dbReference type="PANTHER" id="PTHR33592:SF5">
    <property type="entry name" value="TRANSMEMBRANE PROTEIN"/>
    <property type="match status" value="1"/>
</dbReference>
<sequence length="100" mass="10564">MGLLNIALAVMLVLSVVYFEPSRASRMLHDEEEIAKKKLGLQSLQRGDLPPSGASGCTYIPGTGGSSCPLNGKHHAGHVLSHATAYPRLTVQLGVATNQK</sequence>
<protein>
    <submittedName>
        <fullName evidence="3">Uncharacterized protein LOC112492397</fullName>
    </submittedName>
</protein>
<evidence type="ECO:0000313" key="3">
    <source>
        <dbReference type="RefSeq" id="XP_024931769.1"/>
    </source>
</evidence>
<dbReference type="PANTHER" id="PTHR33592">
    <property type="entry name" value="TRANSMEMBRANE PROTEIN"/>
    <property type="match status" value="1"/>
</dbReference>
<evidence type="ECO:0000256" key="1">
    <source>
        <dbReference type="SAM" id="SignalP"/>
    </source>
</evidence>
<dbReference type="RefSeq" id="XP_024931769.1">
    <property type="nucleotide sequence ID" value="XM_025076001.3"/>
</dbReference>
<accession>A0A6P6GC74</accession>
<feature type="chain" id="PRO_5028213722" evidence="1">
    <location>
        <begin position="25"/>
        <end position="100"/>
    </location>
</feature>
<proteinExistence type="predicted"/>
<dbReference type="InParanoid" id="A0A6P6GC74"/>
<keyword evidence="1" id="KW-0732">Signal</keyword>
<dbReference type="AlphaFoldDB" id="A0A6P6GC74"/>
<dbReference type="Proteomes" id="UP001652623">
    <property type="component" value="Chromosome 3"/>
</dbReference>
<name>A0A6P6GC74_ZIZJJ</name>